<protein>
    <submittedName>
        <fullName evidence="1">Uncharacterized protein</fullName>
    </submittedName>
</protein>
<comment type="caution">
    <text evidence="1">The sequence shown here is derived from an EMBL/GenBank/DDBJ whole genome shotgun (WGS) entry which is preliminary data.</text>
</comment>
<gene>
    <name evidence="1" type="ORF">EDD60_10290</name>
</gene>
<accession>A0A4R3Z5W8</accession>
<name>A0A4R3Z5W8_9FIRM</name>
<proteinExistence type="predicted"/>
<dbReference type="GeneID" id="98914333"/>
<dbReference type="Proteomes" id="UP000295515">
    <property type="component" value="Unassembled WGS sequence"/>
</dbReference>
<sequence>MTKEEAIIKAHAMYAYEESEKSDEETGDFDALWQSLYDVCQLATYGVLDFDEDEINEAREWLKETRHMTKHYQETEIYF</sequence>
<dbReference type="RefSeq" id="WP_066446263.1">
    <property type="nucleotide sequence ID" value="NZ_CAUWFI010000006.1"/>
</dbReference>
<organism evidence="1 2">
    <name type="scientific">Longibaculum muris</name>
    <dbReference type="NCBI Taxonomy" id="1796628"/>
    <lineage>
        <taxon>Bacteria</taxon>
        <taxon>Bacillati</taxon>
        <taxon>Bacillota</taxon>
        <taxon>Erysipelotrichia</taxon>
        <taxon>Erysipelotrichales</taxon>
        <taxon>Coprobacillaceae</taxon>
        <taxon>Longibaculum</taxon>
    </lineage>
</organism>
<reference evidence="1 2" key="1">
    <citation type="submission" date="2019-03" db="EMBL/GenBank/DDBJ databases">
        <title>Genomic Encyclopedia of Type Strains, Phase IV (KMG-IV): sequencing the most valuable type-strain genomes for metagenomic binning, comparative biology and taxonomic classification.</title>
        <authorList>
            <person name="Goeker M."/>
        </authorList>
    </citation>
    <scope>NUCLEOTIDE SEQUENCE [LARGE SCALE GENOMIC DNA]</scope>
    <source>
        <strain evidence="1 2">DSM 29487</strain>
    </source>
</reference>
<dbReference type="EMBL" id="SMCQ01000002">
    <property type="protein sequence ID" value="TCW02127.1"/>
    <property type="molecule type" value="Genomic_DNA"/>
</dbReference>
<evidence type="ECO:0000313" key="1">
    <source>
        <dbReference type="EMBL" id="TCW02127.1"/>
    </source>
</evidence>
<keyword evidence="2" id="KW-1185">Reference proteome</keyword>
<dbReference type="AlphaFoldDB" id="A0A4R3Z5W8"/>
<evidence type="ECO:0000313" key="2">
    <source>
        <dbReference type="Proteomes" id="UP000295515"/>
    </source>
</evidence>